<protein>
    <submittedName>
        <fullName evidence="3">Hercynylcysteine sulfoxide lyase</fullName>
    </submittedName>
</protein>
<dbReference type="InterPro" id="IPR015424">
    <property type="entry name" value="PyrdxlP-dep_Trfase"/>
</dbReference>
<accession>A0AA91Q5N2</accession>
<sequence length="409" mass="46265">MFGHRFKEKHFTHFDPKLVPVNHGAYGAAPTCVVDKYFSELRRDFSNTDRYLNKEQRQVYEHSRDEMAKVLKCDPKNLALIANATTGVNIVLRSFPFSKGDKIAMPSTTFSSCASTVKFLEEYSGVEFLIVDLELPMADVDVLSAFRHVFETHAIRLALFDAVVSFPAAKMPYVELAQLCRDFDVVSVVDGAHSAGLVPVDFSVFKPDFYTSNLHKWFYVPRPSGVLYVDPKYHNTVQPMPIGHTYYSPKEQHGEDLLLEKFSYVSSSVFGGVASVPAAIEFRKNVCGGETAISEYCFSLARKVGDLVVKKWPGSYVMENKDSTQSTAMINIVFPIHNYVSNFDFSSGQAFSDYLKIALLDQYNTLAPIQVYKNKVIVRFSCQVYNELSDYEYACEAIHKTVQSFFQKH</sequence>
<dbReference type="InterPro" id="IPR015421">
    <property type="entry name" value="PyrdxlP-dep_Trfase_major"/>
</dbReference>
<dbReference type="Gene3D" id="3.90.1150.10">
    <property type="entry name" value="Aspartate Aminotransferase, domain 1"/>
    <property type="match status" value="1"/>
</dbReference>
<dbReference type="InterPro" id="IPR000192">
    <property type="entry name" value="Aminotrans_V_dom"/>
</dbReference>
<evidence type="ECO:0000313" key="3">
    <source>
        <dbReference type="EMBL" id="OVF11307.1"/>
    </source>
</evidence>
<keyword evidence="1" id="KW-0663">Pyridoxal phosphate</keyword>
<feature type="domain" description="Aminotransferase class V" evidence="2">
    <location>
        <begin position="30"/>
        <end position="337"/>
    </location>
</feature>
<evidence type="ECO:0000256" key="1">
    <source>
        <dbReference type="ARBA" id="ARBA00022898"/>
    </source>
</evidence>
<dbReference type="SUPFAM" id="SSF53383">
    <property type="entry name" value="PLP-dependent transferases"/>
    <property type="match status" value="1"/>
</dbReference>
<dbReference type="AlphaFoldDB" id="A0AA91Q5N2"/>
<dbReference type="InterPro" id="IPR015422">
    <property type="entry name" value="PyrdxlP-dep_Trfase_small"/>
</dbReference>
<dbReference type="GO" id="GO:0016829">
    <property type="term" value="F:lyase activity"/>
    <property type="evidence" value="ECO:0007669"/>
    <property type="project" value="UniProtKB-KW"/>
</dbReference>
<dbReference type="Proteomes" id="UP000195602">
    <property type="component" value="Unassembled WGS sequence"/>
</dbReference>
<name>A0AA91Q5N2_CLALS</name>
<gene>
    <name evidence="3" type="ORF">A9F13_01g08019</name>
</gene>
<reference evidence="3 4" key="1">
    <citation type="submission" date="2017-04" db="EMBL/GenBank/DDBJ databases">
        <title>Draft genome of the yeast Clavispora lusitaniae type strain CBS 6936.</title>
        <authorList>
            <person name="Durrens P."/>
            <person name="Klopp C."/>
            <person name="Biteau N."/>
            <person name="Fitton-Ouhabi V."/>
            <person name="Dementhon K."/>
            <person name="Accoceberry I."/>
            <person name="Sherman D.J."/>
            <person name="Noel T."/>
        </authorList>
    </citation>
    <scope>NUCLEOTIDE SEQUENCE [LARGE SCALE GENOMIC DNA]</scope>
    <source>
        <strain evidence="3 4">CBS 6936</strain>
    </source>
</reference>
<comment type="caution">
    <text evidence="3">The sequence shown here is derived from an EMBL/GenBank/DDBJ whole genome shotgun (WGS) entry which is preliminary data.</text>
</comment>
<dbReference type="PANTHER" id="PTHR43092:SF2">
    <property type="entry name" value="HERCYNYLCYSTEINE SULFOXIDE LYASE"/>
    <property type="match status" value="1"/>
</dbReference>
<evidence type="ECO:0000313" key="4">
    <source>
        <dbReference type="Proteomes" id="UP000195602"/>
    </source>
</evidence>
<organism evidence="3 4">
    <name type="scientific">Clavispora lusitaniae</name>
    <name type="common">Candida lusitaniae</name>
    <dbReference type="NCBI Taxonomy" id="36911"/>
    <lineage>
        <taxon>Eukaryota</taxon>
        <taxon>Fungi</taxon>
        <taxon>Dikarya</taxon>
        <taxon>Ascomycota</taxon>
        <taxon>Saccharomycotina</taxon>
        <taxon>Pichiomycetes</taxon>
        <taxon>Metschnikowiaceae</taxon>
        <taxon>Clavispora</taxon>
    </lineage>
</organism>
<keyword evidence="3" id="KW-0456">Lyase</keyword>
<evidence type="ECO:0000259" key="2">
    <source>
        <dbReference type="Pfam" id="PF00266"/>
    </source>
</evidence>
<dbReference type="KEGG" id="clus:A9F13_01g08019"/>
<dbReference type="PANTHER" id="PTHR43092">
    <property type="entry name" value="L-CYSTEINE DESULFHYDRASE"/>
    <property type="match status" value="1"/>
</dbReference>
<dbReference type="Gene3D" id="3.40.640.10">
    <property type="entry name" value="Type I PLP-dependent aspartate aminotransferase-like (Major domain)"/>
    <property type="match status" value="1"/>
</dbReference>
<dbReference type="Pfam" id="PF00266">
    <property type="entry name" value="Aminotran_5"/>
    <property type="match status" value="1"/>
</dbReference>
<proteinExistence type="predicted"/>
<dbReference type="EMBL" id="LYUB02000001">
    <property type="protein sequence ID" value="OVF11307.1"/>
    <property type="molecule type" value="Genomic_DNA"/>
</dbReference>